<accession>A0A7X0BYY8</accession>
<dbReference type="InterPro" id="IPR001387">
    <property type="entry name" value="Cro/C1-type_HTH"/>
</dbReference>
<proteinExistence type="predicted"/>
<reference evidence="3 4" key="1">
    <citation type="submission" date="2020-08" db="EMBL/GenBank/DDBJ databases">
        <title>Sequencing the genomes of 1000 actinobacteria strains.</title>
        <authorList>
            <person name="Klenk H.-P."/>
        </authorList>
    </citation>
    <scope>NUCLEOTIDE SEQUENCE [LARGE SCALE GENOMIC DNA]</scope>
    <source>
        <strain evidence="3 4">DSM 45913</strain>
    </source>
</reference>
<dbReference type="EMBL" id="JACHJB010000001">
    <property type="protein sequence ID" value="MBB6344385.1"/>
    <property type="molecule type" value="Genomic_DNA"/>
</dbReference>
<evidence type="ECO:0000313" key="4">
    <source>
        <dbReference type="Proteomes" id="UP000583800"/>
    </source>
</evidence>
<dbReference type="RefSeq" id="WP_221495767.1">
    <property type="nucleotide sequence ID" value="NZ_JACHJB010000001.1"/>
</dbReference>
<protein>
    <submittedName>
        <fullName evidence="3">Transcriptional regulator with XRE-family HTH domain</fullName>
    </submittedName>
</protein>
<dbReference type="SUPFAM" id="SSF51182">
    <property type="entry name" value="RmlC-like cupins"/>
    <property type="match status" value="1"/>
</dbReference>
<sequence length="191" mass="20932">MDYNELVARNVRRFRRERGLSLGELSRRSGLSKQTLSKVEQGIGNPTVDTLSALGDALDVSPRRLLTVWGSAVYVQREATETWQRQDDGSAERVLDQVYGSGYVHTSLLTLEGEGRVRSFPGHSLGTLIHLYVIAGALRTGPLEEQVDLATGDFVRFPGDIPYRHTCLAGRMLAHVVMTIPQAGQFGPPAG</sequence>
<dbReference type="PROSITE" id="PS50943">
    <property type="entry name" value="HTH_CROC1"/>
    <property type="match status" value="1"/>
</dbReference>
<dbReference type="InterPro" id="IPR050807">
    <property type="entry name" value="TransReg_Diox_bact_type"/>
</dbReference>
<evidence type="ECO:0000313" key="3">
    <source>
        <dbReference type="EMBL" id="MBB6344385.1"/>
    </source>
</evidence>
<dbReference type="InterPro" id="IPR014710">
    <property type="entry name" value="RmlC-like_jellyroll"/>
</dbReference>
<feature type="domain" description="HTH cro/C1-type" evidence="2">
    <location>
        <begin position="11"/>
        <end position="65"/>
    </location>
</feature>
<name>A0A7X0BYY8_9ACTN</name>
<keyword evidence="1" id="KW-0238">DNA-binding</keyword>
<evidence type="ECO:0000256" key="1">
    <source>
        <dbReference type="ARBA" id="ARBA00023125"/>
    </source>
</evidence>
<dbReference type="Proteomes" id="UP000583800">
    <property type="component" value="Unassembled WGS sequence"/>
</dbReference>
<dbReference type="AlphaFoldDB" id="A0A7X0BYY8"/>
<dbReference type="PANTHER" id="PTHR46797:SF1">
    <property type="entry name" value="METHYLPHOSPHONATE SYNTHASE"/>
    <property type="match status" value="1"/>
</dbReference>
<dbReference type="Pfam" id="PF01381">
    <property type="entry name" value="HTH_3"/>
    <property type="match status" value="1"/>
</dbReference>
<dbReference type="GO" id="GO:0003677">
    <property type="term" value="F:DNA binding"/>
    <property type="evidence" value="ECO:0007669"/>
    <property type="project" value="UniProtKB-KW"/>
</dbReference>
<dbReference type="SUPFAM" id="SSF47413">
    <property type="entry name" value="lambda repressor-like DNA-binding domains"/>
    <property type="match status" value="1"/>
</dbReference>
<keyword evidence="4" id="KW-1185">Reference proteome</keyword>
<dbReference type="Gene3D" id="1.10.260.40">
    <property type="entry name" value="lambda repressor-like DNA-binding domains"/>
    <property type="match status" value="1"/>
</dbReference>
<dbReference type="Gene3D" id="2.60.120.10">
    <property type="entry name" value="Jelly Rolls"/>
    <property type="match status" value="1"/>
</dbReference>
<dbReference type="CDD" id="cd00093">
    <property type="entry name" value="HTH_XRE"/>
    <property type="match status" value="1"/>
</dbReference>
<dbReference type="SMART" id="SM00530">
    <property type="entry name" value="HTH_XRE"/>
    <property type="match status" value="1"/>
</dbReference>
<organism evidence="3 4">
    <name type="scientific">Nonomuraea muscovyensis</name>
    <dbReference type="NCBI Taxonomy" id="1124761"/>
    <lineage>
        <taxon>Bacteria</taxon>
        <taxon>Bacillati</taxon>
        <taxon>Actinomycetota</taxon>
        <taxon>Actinomycetes</taxon>
        <taxon>Streptosporangiales</taxon>
        <taxon>Streptosporangiaceae</taxon>
        <taxon>Nonomuraea</taxon>
    </lineage>
</organism>
<dbReference type="InterPro" id="IPR011051">
    <property type="entry name" value="RmlC_Cupin_sf"/>
</dbReference>
<dbReference type="PANTHER" id="PTHR46797">
    <property type="entry name" value="HTH-TYPE TRANSCRIPTIONAL REGULATOR"/>
    <property type="match status" value="1"/>
</dbReference>
<comment type="caution">
    <text evidence="3">The sequence shown here is derived from an EMBL/GenBank/DDBJ whole genome shotgun (WGS) entry which is preliminary data.</text>
</comment>
<gene>
    <name evidence="3" type="ORF">FHU36_000894</name>
</gene>
<dbReference type="GO" id="GO:0005829">
    <property type="term" value="C:cytosol"/>
    <property type="evidence" value="ECO:0007669"/>
    <property type="project" value="TreeGrafter"/>
</dbReference>
<dbReference type="InterPro" id="IPR010982">
    <property type="entry name" value="Lambda_DNA-bd_dom_sf"/>
</dbReference>
<evidence type="ECO:0000259" key="2">
    <source>
        <dbReference type="PROSITE" id="PS50943"/>
    </source>
</evidence>
<dbReference type="GO" id="GO:0003700">
    <property type="term" value="F:DNA-binding transcription factor activity"/>
    <property type="evidence" value="ECO:0007669"/>
    <property type="project" value="TreeGrafter"/>
</dbReference>